<gene>
    <name evidence="2" type="ORF">LCGC14_2463240</name>
</gene>
<evidence type="ECO:0000256" key="1">
    <source>
        <dbReference type="SAM" id="MobiDB-lite"/>
    </source>
</evidence>
<organism evidence="2">
    <name type="scientific">marine sediment metagenome</name>
    <dbReference type="NCBI Taxonomy" id="412755"/>
    <lineage>
        <taxon>unclassified sequences</taxon>
        <taxon>metagenomes</taxon>
        <taxon>ecological metagenomes</taxon>
    </lineage>
</organism>
<name>A0A0F9BCK6_9ZZZZ</name>
<dbReference type="EMBL" id="LAZR01038401">
    <property type="protein sequence ID" value="KKL19659.1"/>
    <property type="molecule type" value="Genomic_DNA"/>
</dbReference>
<accession>A0A0F9BCK6</accession>
<reference evidence="2" key="1">
    <citation type="journal article" date="2015" name="Nature">
        <title>Complex archaea that bridge the gap between prokaryotes and eukaryotes.</title>
        <authorList>
            <person name="Spang A."/>
            <person name="Saw J.H."/>
            <person name="Jorgensen S.L."/>
            <person name="Zaremba-Niedzwiedzka K."/>
            <person name="Martijn J."/>
            <person name="Lind A.E."/>
            <person name="van Eijk R."/>
            <person name="Schleper C."/>
            <person name="Guy L."/>
            <person name="Ettema T.J."/>
        </authorList>
    </citation>
    <scope>NUCLEOTIDE SEQUENCE</scope>
</reference>
<evidence type="ECO:0000313" key="2">
    <source>
        <dbReference type="EMBL" id="KKL19659.1"/>
    </source>
</evidence>
<sequence length="205" mass="21732">MAFSKVGETTFEILADDANHDVTLPGTVLEGDIVIYGHCADSVVTPGVQTAGYTDIWTDHSQNAPGYDSGYKVMGATPDTIISFVQDSAFSGEDTAGVLQVWRGLDTTTPEDATPTGAGGSSGMPDCPSITTVTDGALVFAIGFLDDLKIASTVTAPSGYTNLLNIRVELVWCRTVRSVPPFLILLQLTTVFVKGQHILRSKMNN</sequence>
<dbReference type="AlphaFoldDB" id="A0A0F9BCK6"/>
<feature type="region of interest" description="Disordered" evidence="1">
    <location>
        <begin position="107"/>
        <end position="126"/>
    </location>
</feature>
<proteinExistence type="predicted"/>
<comment type="caution">
    <text evidence="2">The sequence shown here is derived from an EMBL/GenBank/DDBJ whole genome shotgun (WGS) entry which is preliminary data.</text>
</comment>
<protein>
    <submittedName>
        <fullName evidence="2">Uncharacterized protein</fullName>
    </submittedName>
</protein>